<reference evidence="2" key="1">
    <citation type="submission" date="2020-05" db="UniProtKB">
        <authorList>
            <consortium name="EnsemblMetazoa"/>
        </authorList>
    </citation>
    <scope>IDENTIFICATION</scope>
    <source>
        <strain evidence="2">TTRI</strain>
    </source>
</reference>
<evidence type="ECO:0000313" key="2">
    <source>
        <dbReference type="EnsemblMetazoa" id="GAUT019087-PA"/>
    </source>
</evidence>
<dbReference type="AlphaFoldDB" id="A0A1A9UXN7"/>
<feature type="transmembrane region" description="Helical" evidence="1">
    <location>
        <begin position="26"/>
        <end position="50"/>
    </location>
</feature>
<name>A0A1A9UXN7_GLOAU</name>
<dbReference type="EnsemblMetazoa" id="GAUT019087-RA">
    <property type="protein sequence ID" value="GAUT019087-PA"/>
    <property type="gene ID" value="GAUT019087"/>
</dbReference>
<dbReference type="VEuPathDB" id="VectorBase:GAUT019087"/>
<keyword evidence="3" id="KW-1185">Reference proteome</keyword>
<protein>
    <submittedName>
        <fullName evidence="2">Uncharacterized protein</fullName>
    </submittedName>
</protein>
<dbReference type="Proteomes" id="UP000078200">
    <property type="component" value="Unassembled WGS sequence"/>
</dbReference>
<keyword evidence="1" id="KW-1133">Transmembrane helix</keyword>
<evidence type="ECO:0000256" key="1">
    <source>
        <dbReference type="SAM" id="Phobius"/>
    </source>
</evidence>
<evidence type="ECO:0000313" key="3">
    <source>
        <dbReference type="Proteomes" id="UP000078200"/>
    </source>
</evidence>
<accession>A0A1A9UXN7</accession>
<proteinExistence type="predicted"/>
<keyword evidence="1" id="KW-0812">Transmembrane</keyword>
<organism evidence="2 3">
    <name type="scientific">Glossina austeni</name>
    <name type="common">Savannah tsetse fly</name>
    <dbReference type="NCBI Taxonomy" id="7395"/>
    <lineage>
        <taxon>Eukaryota</taxon>
        <taxon>Metazoa</taxon>
        <taxon>Ecdysozoa</taxon>
        <taxon>Arthropoda</taxon>
        <taxon>Hexapoda</taxon>
        <taxon>Insecta</taxon>
        <taxon>Pterygota</taxon>
        <taxon>Neoptera</taxon>
        <taxon>Endopterygota</taxon>
        <taxon>Diptera</taxon>
        <taxon>Brachycera</taxon>
        <taxon>Muscomorpha</taxon>
        <taxon>Hippoboscoidea</taxon>
        <taxon>Glossinidae</taxon>
        <taxon>Glossina</taxon>
    </lineage>
</organism>
<keyword evidence="1" id="KW-0472">Membrane</keyword>
<sequence>MNAMQRVTNCLPTVRDYIYNTVDIDISVVFCFSVASMAAMAASASCWVAASFDFKKYNYLAAGEAPITSEASRKARDAFCSPSAAITLARASRAASASAAMARCNCTGKRTSLLKNGKQ</sequence>